<evidence type="ECO:0000313" key="2">
    <source>
        <dbReference type="EMBL" id="MDQ0208936.1"/>
    </source>
</evidence>
<reference evidence="2 3" key="1">
    <citation type="submission" date="2023-07" db="EMBL/GenBank/DDBJ databases">
        <title>Genomic Encyclopedia of Type Strains, Phase IV (KMG-IV): sequencing the most valuable type-strain genomes for metagenomic binning, comparative biology and taxonomic classification.</title>
        <authorList>
            <person name="Goeker M."/>
        </authorList>
    </citation>
    <scope>NUCLEOTIDE SEQUENCE [LARGE SCALE GENOMIC DNA]</scope>
    <source>
        <strain evidence="2 3">DSM 19154</strain>
    </source>
</reference>
<feature type="transmembrane region" description="Helical" evidence="1">
    <location>
        <begin position="90"/>
        <end position="108"/>
    </location>
</feature>
<gene>
    <name evidence="2" type="ORF">J2S05_003760</name>
</gene>
<dbReference type="Proteomes" id="UP001225034">
    <property type="component" value="Unassembled WGS sequence"/>
</dbReference>
<evidence type="ECO:0000313" key="3">
    <source>
        <dbReference type="Proteomes" id="UP001225034"/>
    </source>
</evidence>
<name>A0ABT9YN71_9BACI</name>
<keyword evidence="1" id="KW-1133">Transmembrane helix</keyword>
<dbReference type="RefSeq" id="WP_306985391.1">
    <property type="nucleotide sequence ID" value="NZ_JAUSUA010000007.1"/>
</dbReference>
<dbReference type="EMBL" id="JAUSUA010000007">
    <property type="protein sequence ID" value="MDQ0208936.1"/>
    <property type="molecule type" value="Genomic_DNA"/>
</dbReference>
<keyword evidence="1" id="KW-0472">Membrane</keyword>
<evidence type="ECO:0000256" key="1">
    <source>
        <dbReference type="SAM" id="Phobius"/>
    </source>
</evidence>
<proteinExistence type="predicted"/>
<accession>A0ABT9YN71</accession>
<keyword evidence="1" id="KW-0812">Transmembrane</keyword>
<keyword evidence="3" id="KW-1185">Reference proteome</keyword>
<organism evidence="2 3">
    <name type="scientific">Alkalicoccobacillus murimartini</name>
    <dbReference type="NCBI Taxonomy" id="171685"/>
    <lineage>
        <taxon>Bacteria</taxon>
        <taxon>Bacillati</taxon>
        <taxon>Bacillota</taxon>
        <taxon>Bacilli</taxon>
        <taxon>Bacillales</taxon>
        <taxon>Bacillaceae</taxon>
        <taxon>Alkalicoccobacillus</taxon>
    </lineage>
</organism>
<protein>
    <submittedName>
        <fullName evidence="2">Uncharacterized protein</fullName>
    </submittedName>
</protein>
<sequence>MNERVNDIDDRVTNLEVFTGSLDDRLLKTENMMQGMQTKLAEHTAQSAQTESTVLKESSKQKEMTQKLLDYVLEDKTALREGKQYNRQQMWILLGKIGGAGGIAYVLFELFQRAVTGS</sequence>
<comment type="caution">
    <text evidence="2">The sequence shown here is derived from an EMBL/GenBank/DDBJ whole genome shotgun (WGS) entry which is preliminary data.</text>
</comment>